<dbReference type="EMBL" id="PUEC01000020">
    <property type="protein sequence ID" value="PWB01553.1"/>
    <property type="molecule type" value="Genomic_DNA"/>
</dbReference>
<keyword evidence="2" id="KW-1185">Reference proteome</keyword>
<protein>
    <recommendedName>
        <fullName evidence="3">Restriction endonuclease type IV Mrr domain-containing protein</fullName>
    </recommendedName>
</protein>
<evidence type="ECO:0000313" key="1">
    <source>
        <dbReference type="EMBL" id="PWB01553.1"/>
    </source>
</evidence>
<gene>
    <name evidence="1" type="ORF">C5O23_09310</name>
</gene>
<sequence>MEDLILRPRLNDYHKILLNQGRTDFFIPFLDEDLPLYVDPFLLWKSDISLDTSLHGALVDSFNYLGALYSQGKEAQATDILISASECSEVGLGTSSNKMGKRIGKTSATQILNLFTDIPQLKECGFTHFEEIQLLVEGISKDRISDISCSLLSSFLVDYTQDQCVRHGIPMTMVETEIFSTQKKKFIRLSKELPINPKTNCPIWLIPKRWLRQMPWMNPDDFFNRYLPSANPQIKLSRPEIIDYNRLNYLQVEGYTKQKEASAEELKSDPLFKQIPVASAKRTIADIKKLSTGNQDKSDKIYEEKVCRLLATLLYPQLDFAQTQSRTESGCQIRDLVFYNNCSEPIFKEIFDKYSSYQLVFELKNVKEISREHIAQVNRYLNENFGKFGVIVTRNRPSSKIKRHLIDLWSGQRKCILIITDEELQLMVDLYENKQRKPYEVIKKLLVEFHRLCPQ</sequence>
<dbReference type="GeneID" id="82526536"/>
<dbReference type="AlphaFoldDB" id="A0A2V1IJ92"/>
<dbReference type="Proteomes" id="UP000244905">
    <property type="component" value="Unassembled WGS sequence"/>
</dbReference>
<evidence type="ECO:0008006" key="3">
    <source>
        <dbReference type="Google" id="ProtNLM"/>
    </source>
</evidence>
<dbReference type="RefSeq" id="WP_107032673.1">
    <property type="nucleotide sequence ID" value="NZ_PUEC01000020.1"/>
</dbReference>
<organism evidence="1 2">
    <name type="scientific">Duncaniella muris</name>
    <dbReference type="NCBI Taxonomy" id="2094150"/>
    <lineage>
        <taxon>Bacteria</taxon>
        <taxon>Pseudomonadati</taxon>
        <taxon>Bacteroidota</taxon>
        <taxon>Bacteroidia</taxon>
        <taxon>Bacteroidales</taxon>
        <taxon>Muribaculaceae</taxon>
        <taxon>Duncaniella</taxon>
    </lineage>
</organism>
<accession>A0A2V1IJ92</accession>
<reference evidence="2" key="1">
    <citation type="submission" date="2018-02" db="EMBL/GenBank/DDBJ databases">
        <authorList>
            <person name="Clavel T."/>
            <person name="Strowig T."/>
        </authorList>
    </citation>
    <scope>NUCLEOTIDE SEQUENCE [LARGE SCALE GENOMIC DNA]</scope>
    <source>
        <strain evidence="2">DSM 103720</strain>
    </source>
</reference>
<comment type="caution">
    <text evidence="1">The sequence shown here is derived from an EMBL/GenBank/DDBJ whole genome shotgun (WGS) entry which is preliminary data.</text>
</comment>
<name>A0A2V1IJ92_9BACT</name>
<proteinExistence type="predicted"/>
<evidence type="ECO:0000313" key="2">
    <source>
        <dbReference type="Proteomes" id="UP000244905"/>
    </source>
</evidence>